<accession>A0A8H9DA68</accession>
<protein>
    <submittedName>
        <fullName evidence="1">Uncharacterized protein</fullName>
    </submittedName>
</protein>
<proteinExistence type="predicted"/>
<dbReference type="AlphaFoldDB" id="A0A8H9DA68"/>
<evidence type="ECO:0000313" key="1">
    <source>
        <dbReference type="EMBL" id="CAE6507066.1"/>
    </source>
</evidence>
<organism evidence="1 2">
    <name type="scientific">Nitrosomonas nitrosa</name>
    <dbReference type="NCBI Taxonomy" id="52442"/>
    <lineage>
        <taxon>Bacteria</taxon>
        <taxon>Pseudomonadati</taxon>
        <taxon>Pseudomonadota</taxon>
        <taxon>Betaproteobacteria</taxon>
        <taxon>Nitrosomonadales</taxon>
        <taxon>Nitrosomonadaceae</taxon>
        <taxon>Nitrosomonas</taxon>
    </lineage>
</organism>
<dbReference type="EMBL" id="CAJNAP010000017">
    <property type="protein sequence ID" value="CAE6507066.1"/>
    <property type="molecule type" value="Genomic_DNA"/>
</dbReference>
<gene>
    <name evidence="1" type="ORF">NMYAN_240005</name>
</gene>
<evidence type="ECO:0000313" key="2">
    <source>
        <dbReference type="Proteomes" id="UP000601736"/>
    </source>
</evidence>
<sequence>MKRNESEVDILSTFVEEMESRGGNRISIRLDIDESMLERINKRNGSKLDLEQLHKYADRCLANEWLEHTLMCVGKYVQLSITTVPFPQ</sequence>
<name>A0A8H9DA68_9PROT</name>
<reference evidence="1" key="1">
    <citation type="submission" date="2021-02" db="EMBL/GenBank/DDBJ databases">
        <authorList>
            <person name="Han P."/>
        </authorList>
    </citation>
    <scope>NUCLEOTIDE SEQUENCE</scope>
    <source>
        <strain evidence="1">Nitrosomonas nitrosa 18-3D</strain>
    </source>
</reference>
<dbReference type="Proteomes" id="UP000601736">
    <property type="component" value="Unassembled WGS sequence"/>
</dbReference>
<comment type="caution">
    <text evidence="1">The sequence shown here is derived from an EMBL/GenBank/DDBJ whole genome shotgun (WGS) entry which is preliminary data.</text>
</comment>